<keyword evidence="3 5" id="KW-1133">Transmembrane helix</keyword>
<feature type="transmembrane region" description="Helical" evidence="5">
    <location>
        <begin position="656"/>
        <end position="677"/>
    </location>
</feature>
<feature type="transmembrane region" description="Helical" evidence="5">
    <location>
        <begin position="628"/>
        <end position="649"/>
    </location>
</feature>
<comment type="caution">
    <text evidence="7">The sequence shown here is derived from an EMBL/GenBank/DDBJ whole genome shotgun (WGS) entry which is preliminary data.</text>
</comment>
<dbReference type="Gene3D" id="1.20.1720.10">
    <property type="entry name" value="Multidrug resistance protein D"/>
    <property type="match status" value="1"/>
</dbReference>
<dbReference type="AlphaFoldDB" id="A0A066WNM8"/>
<sequence>MFPLDANKGDYARKINPDACHASSSTTAGVPAVPLDIEHQPLPDGNDPRLWSPARKFLMVVMLSAGSWIPASAANIIFPALASVEADLRTNPSVLALSVSIFILVQGGGSMTFVPISELYGRKWIYLSCLLAFTLAQVGAGRANSIGQFIAMRVIGGYASSPLLTMAAGTIADMYEVESRGRVLGLYYCAPLLGPSMGALGGALTSAGSWRITFYFLAACGSAILLCYILFFRETFRKERSLVWQKAHKRAIVEAMALDAKGASQNGEVQRQIPSRRTYTIRQLWPIEGCRDVGKKNGTLHPISSGTRSDEKPFDSPIYLISSAHPRSHPATRKLGTQLGAVWSGGPKVHVDAGVGLRPLEEHQQLQNESSLPAHHDEYDHGYGHHEYHGHTAGISSCSCNDLHAAFTTEGLLNVHQNELSKVVENSQTKMPPLAHVRSAPGAVTFSALTKATSGEITGRLKRSTTKNSAISISGSAVNSLDRIITTDGKEIKVRVHASDVNPLLPMFGIIQQPHNFLTLTFSGLTFGSQYSLSFAASRTFGAAPYHFEPIKVGLVLFSLGAGGMIGSICGGRLSDRNLMRKRCATGHPAPAEERLMAVRLLCILTPLMFVAYAWLVDKKVNVAGPVIVLFFLGFVQFGAYSSVLSYLVDANKGRAAAAVSTNSVYRGAFACVASQIAGPLQDRMGDGWFNTGWAVVLALAQAMLFLVAYRGNAWRTKAAARKAEAEQKA</sequence>
<feature type="transmembrane region" description="Helical" evidence="5">
    <location>
        <begin position="596"/>
        <end position="616"/>
    </location>
</feature>
<organism evidence="7 8">
    <name type="scientific">Tilletiaria anomala (strain ATCC 24038 / CBS 436.72 / UBC 951)</name>
    <dbReference type="NCBI Taxonomy" id="1037660"/>
    <lineage>
        <taxon>Eukaryota</taxon>
        <taxon>Fungi</taxon>
        <taxon>Dikarya</taxon>
        <taxon>Basidiomycota</taxon>
        <taxon>Ustilaginomycotina</taxon>
        <taxon>Exobasidiomycetes</taxon>
        <taxon>Georgefischeriales</taxon>
        <taxon>Tilletiariaceae</taxon>
        <taxon>Tilletiaria</taxon>
    </lineage>
</organism>
<dbReference type="PANTHER" id="PTHR23502">
    <property type="entry name" value="MAJOR FACILITATOR SUPERFAMILY"/>
    <property type="match status" value="1"/>
</dbReference>
<dbReference type="GO" id="GO:0005886">
    <property type="term" value="C:plasma membrane"/>
    <property type="evidence" value="ECO:0007669"/>
    <property type="project" value="TreeGrafter"/>
</dbReference>
<accession>A0A066WNM8</accession>
<proteinExistence type="predicted"/>
<evidence type="ECO:0000256" key="1">
    <source>
        <dbReference type="ARBA" id="ARBA00004141"/>
    </source>
</evidence>
<dbReference type="GO" id="GO:0022857">
    <property type="term" value="F:transmembrane transporter activity"/>
    <property type="evidence" value="ECO:0007669"/>
    <property type="project" value="InterPro"/>
</dbReference>
<comment type="subcellular location">
    <subcellularLocation>
        <location evidence="1">Membrane</location>
        <topology evidence="1">Multi-pass membrane protein</topology>
    </subcellularLocation>
</comment>
<feature type="transmembrane region" description="Helical" evidence="5">
    <location>
        <begin position="689"/>
        <end position="710"/>
    </location>
</feature>
<feature type="transmembrane region" description="Helical" evidence="5">
    <location>
        <begin position="184"/>
        <end position="206"/>
    </location>
</feature>
<keyword evidence="2 5" id="KW-0812">Transmembrane</keyword>
<feature type="transmembrane region" description="Helical" evidence="5">
    <location>
        <begin position="212"/>
        <end position="232"/>
    </location>
</feature>
<name>A0A066WNM8_TILAU</name>
<evidence type="ECO:0000256" key="5">
    <source>
        <dbReference type="SAM" id="Phobius"/>
    </source>
</evidence>
<evidence type="ECO:0000256" key="3">
    <source>
        <dbReference type="ARBA" id="ARBA00022989"/>
    </source>
</evidence>
<keyword evidence="8" id="KW-1185">Reference proteome</keyword>
<evidence type="ECO:0000256" key="2">
    <source>
        <dbReference type="ARBA" id="ARBA00022692"/>
    </source>
</evidence>
<feature type="domain" description="Major facilitator superfamily (MFS) profile" evidence="6">
    <location>
        <begin position="59"/>
        <end position="711"/>
    </location>
</feature>
<protein>
    <submittedName>
        <fullName evidence="7">MFS general substrate transporter</fullName>
    </submittedName>
</protein>
<dbReference type="OMA" id="CTIGCIV"/>
<dbReference type="STRING" id="1037660.A0A066WNM8"/>
<feature type="transmembrane region" description="Helical" evidence="5">
    <location>
        <begin position="517"/>
        <end position="533"/>
    </location>
</feature>
<feature type="transmembrane region" description="Helical" evidence="5">
    <location>
        <begin position="57"/>
        <end position="82"/>
    </location>
</feature>
<feature type="transmembrane region" description="Helical" evidence="5">
    <location>
        <begin position="553"/>
        <end position="575"/>
    </location>
</feature>
<dbReference type="Gene3D" id="1.20.1250.20">
    <property type="entry name" value="MFS general substrate transporter like domains"/>
    <property type="match status" value="1"/>
</dbReference>
<feature type="transmembrane region" description="Helical" evidence="5">
    <location>
        <begin position="124"/>
        <end position="143"/>
    </location>
</feature>
<gene>
    <name evidence="7" type="ORF">K437DRAFT_254011</name>
</gene>
<feature type="transmembrane region" description="Helical" evidence="5">
    <location>
        <begin position="149"/>
        <end position="172"/>
    </location>
</feature>
<dbReference type="Pfam" id="PF07690">
    <property type="entry name" value="MFS_1"/>
    <property type="match status" value="2"/>
</dbReference>
<dbReference type="PROSITE" id="PS50850">
    <property type="entry name" value="MFS"/>
    <property type="match status" value="1"/>
</dbReference>
<dbReference type="OrthoDB" id="2585655at2759"/>
<dbReference type="HOGENOM" id="CLU_008455_8_5_1"/>
<dbReference type="EMBL" id="JMSN01000008">
    <property type="protein sequence ID" value="KDN52609.1"/>
    <property type="molecule type" value="Genomic_DNA"/>
</dbReference>
<dbReference type="InterPro" id="IPR020846">
    <property type="entry name" value="MFS_dom"/>
</dbReference>
<evidence type="ECO:0000313" key="7">
    <source>
        <dbReference type="EMBL" id="KDN52609.1"/>
    </source>
</evidence>
<reference evidence="7 8" key="1">
    <citation type="submission" date="2014-05" db="EMBL/GenBank/DDBJ databases">
        <title>Draft genome sequence of a rare smut relative, Tilletiaria anomala UBC 951.</title>
        <authorList>
            <consortium name="DOE Joint Genome Institute"/>
            <person name="Toome M."/>
            <person name="Kuo A."/>
            <person name="Henrissat B."/>
            <person name="Lipzen A."/>
            <person name="Tritt A."/>
            <person name="Yoshinaga Y."/>
            <person name="Zane M."/>
            <person name="Barry K."/>
            <person name="Grigoriev I.V."/>
            <person name="Spatafora J.W."/>
            <person name="Aimea M.C."/>
        </authorList>
    </citation>
    <scope>NUCLEOTIDE SEQUENCE [LARGE SCALE GENOMIC DNA]</scope>
    <source>
        <strain evidence="7 8">UBC 951</strain>
    </source>
</reference>
<evidence type="ECO:0000313" key="8">
    <source>
        <dbReference type="Proteomes" id="UP000027361"/>
    </source>
</evidence>
<dbReference type="GeneID" id="25263738"/>
<evidence type="ECO:0000259" key="6">
    <source>
        <dbReference type="PROSITE" id="PS50850"/>
    </source>
</evidence>
<dbReference type="PANTHER" id="PTHR23502:SF5">
    <property type="entry name" value="QUINIDINE RESISTANCE PROTEIN 3"/>
    <property type="match status" value="1"/>
</dbReference>
<feature type="transmembrane region" description="Helical" evidence="5">
    <location>
        <begin position="94"/>
        <end position="117"/>
    </location>
</feature>
<dbReference type="InterPro" id="IPR011701">
    <property type="entry name" value="MFS"/>
</dbReference>
<evidence type="ECO:0000256" key="4">
    <source>
        <dbReference type="ARBA" id="ARBA00023136"/>
    </source>
</evidence>
<dbReference type="Proteomes" id="UP000027361">
    <property type="component" value="Unassembled WGS sequence"/>
</dbReference>
<dbReference type="InParanoid" id="A0A066WNM8"/>
<dbReference type="RefSeq" id="XP_013245448.1">
    <property type="nucleotide sequence ID" value="XM_013389994.1"/>
</dbReference>
<dbReference type="SUPFAM" id="SSF103473">
    <property type="entry name" value="MFS general substrate transporter"/>
    <property type="match status" value="1"/>
</dbReference>
<keyword evidence="4 5" id="KW-0472">Membrane</keyword>
<dbReference type="InterPro" id="IPR036259">
    <property type="entry name" value="MFS_trans_sf"/>
</dbReference>